<protein>
    <submittedName>
        <fullName evidence="2">Uncharacterized protein</fullName>
    </submittedName>
</protein>
<dbReference type="EMBL" id="JACTNZ010000006">
    <property type="protein sequence ID" value="KAG5544849.1"/>
    <property type="molecule type" value="Genomic_DNA"/>
</dbReference>
<reference evidence="2 3" key="1">
    <citation type="submission" date="2020-08" db="EMBL/GenBank/DDBJ databases">
        <title>Plant Genome Project.</title>
        <authorList>
            <person name="Zhang R.-G."/>
        </authorList>
    </citation>
    <scope>NUCLEOTIDE SEQUENCE [LARGE SCALE GENOMIC DNA]</scope>
    <source>
        <strain evidence="2">WSP0</strain>
        <tissue evidence="2">Leaf</tissue>
    </source>
</reference>
<sequence>MAREKLPCIGGKGRVSGNVIRGRGRGSANVYINQTRCAHQDQDSVPQPQPHNEWPLLLPLSLVIPQKPQSHFCGGVGVASPATEDRSRRPRQTPGEENVVPIGLEIESSREQGNTVPTGHPLQISRCQQPVRNDVEAEAGDVLVSAIGEYCGIAQANTVTAEIGIENYDDYKVSSGLNHDDDGQYSRLLEIDENCPSPLADFNFDFDFDFEEFNYYDDIAPLPFPWLSRPGQNLYLLNSGYLIWQILLNCTRIYTIPSVPCDYFWPPSNSVHDSGWSAWSEPNCTKCEDLGKYCRLSSRDNSKKNETDCFDIPNYTPPGGETKRPHVNRGDRPSMKTVVQMLEGDGKTLAMPLNSFSTTNQSITRGNMGGRPFSSMLEIISESD</sequence>
<evidence type="ECO:0000256" key="1">
    <source>
        <dbReference type="SAM" id="MobiDB-lite"/>
    </source>
</evidence>
<evidence type="ECO:0000313" key="2">
    <source>
        <dbReference type="EMBL" id="KAG5544849.1"/>
    </source>
</evidence>
<gene>
    <name evidence="2" type="ORF">RHGRI_017343</name>
</gene>
<organism evidence="2 3">
    <name type="scientific">Rhododendron griersonianum</name>
    <dbReference type="NCBI Taxonomy" id="479676"/>
    <lineage>
        <taxon>Eukaryota</taxon>
        <taxon>Viridiplantae</taxon>
        <taxon>Streptophyta</taxon>
        <taxon>Embryophyta</taxon>
        <taxon>Tracheophyta</taxon>
        <taxon>Spermatophyta</taxon>
        <taxon>Magnoliopsida</taxon>
        <taxon>eudicotyledons</taxon>
        <taxon>Gunneridae</taxon>
        <taxon>Pentapetalae</taxon>
        <taxon>asterids</taxon>
        <taxon>Ericales</taxon>
        <taxon>Ericaceae</taxon>
        <taxon>Ericoideae</taxon>
        <taxon>Rhodoreae</taxon>
        <taxon>Rhododendron</taxon>
    </lineage>
</organism>
<feature type="compositionally biased region" description="Basic and acidic residues" evidence="1">
    <location>
        <begin position="321"/>
        <end position="332"/>
    </location>
</feature>
<accession>A0AAV6JXG0</accession>
<comment type="caution">
    <text evidence="2">The sequence shown here is derived from an EMBL/GenBank/DDBJ whole genome shotgun (WGS) entry which is preliminary data.</text>
</comment>
<dbReference type="AlphaFoldDB" id="A0AAV6JXG0"/>
<dbReference type="Proteomes" id="UP000823749">
    <property type="component" value="Chromosome 6"/>
</dbReference>
<feature type="region of interest" description="Disordered" evidence="1">
    <location>
        <begin position="312"/>
        <end position="332"/>
    </location>
</feature>
<keyword evidence="3" id="KW-1185">Reference proteome</keyword>
<proteinExistence type="predicted"/>
<evidence type="ECO:0000313" key="3">
    <source>
        <dbReference type="Proteomes" id="UP000823749"/>
    </source>
</evidence>
<name>A0AAV6JXG0_9ERIC</name>
<feature type="region of interest" description="Disordered" evidence="1">
    <location>
        <begin position="77"/>
        <end position="97"/>
    </location>
</feature>